<dbReference type="Gene3D" id="3.20.20.70">
    <property type="entry name" value="Aldolase class I"/>
    <property type="match status" value="1"/>
</dbReference>
<proteinExistence type="predicted"/>
<dbReference type="PANTHER" id="PTHR43202">
    <property type="entry name" value="NICOTINATE-NUCLEOTIDE PYROPHOSPHORYLASE"/>
    <property type="match status" value="1"/>
</dbReference>
<sequence>IAKYASFGLYETSLLGMLSSSSGWATASNECVEAAGETTVIAYGARHIHPNVAHILDYASVVGGCSSVSTILGSKHAGRNPLGNMPHSLPLLFGDTVAAAQAFDKHIGMETQRIVVVDTFKDEAEESLNVAEALRDRLRGIRLDTPAERGGVTPMLVKEIRNRLDHMNFKHVEIYVSGGFTPEKIKEFQEANAPVNGYLIGSYISSAVPKEFRADILEIEDKPVAKRGRVPGRLDGNRLDRIL</sequence>
<dbReference type="PANTHER" id="PTHR43202:SF1">
    <property type="entry name" value="NICOTINATE PHOSPHORIBOSYLTRANSFERASE"/>
    <property type="match status" value="1"/>
</dbReference>
<dbReference type="EMBL" id="UINC01014037">
    <property type="protein sequence ID" value="SVA60151.1"/>
    <property type="molecule type" value="Genomic_DNA"/>
</dbReference>
<gene>
    <name evidence="2" type="ORF">METZ01_LOCUS113005</name>
</gene>
<evidence type="ECO:0000259" key="1">
    <source>
        <dbReference type="Pfam" id="PF01729"/>
    </source>
</evidence>
<dbReference type="InterPro" id="IPR053190">
    <property type="entry name" value="NAPRTase-like"/>
</dbReference>
<feature type="domain" description="Quinolinate phosphoribosyl transferase C-terminal" evidence="1">
    <location>
        <begin position="25"/>
        <end position="207"/>
    </location>
</feature>
<dbReference type="NCBIfam" id="NF006415">
    <property type="entry name" value="PRK08662.1"/>
    <property type="match status" value="1"/>
</dbReference>
<accession>A0A381X6L8</accession>
<protein>
    <recommendedName>
        <fullName evidence="1">Quinolinate phosphoribosyl transferase C-terminal domain-containing protein</fullName>
    </recommendedName>
</protein>
<dbReference type="InterPro" id="IPR036068">
    <property type="entry name" value="Nicotinate_pribotase-like_C"/>
</dbReference>
<name>A0A381X6L8_9ZZZZ</name>
<dbReference type="InterPro" id="IPR013785">
    <property type="entry name" value="Aldolase_TIM"/>
</dbReference>
<dbReference type="Pfam" id="PF01729">
    <property type="entry name" value="QRPTase_C"/>
    <property type="match status" value="1"/>
</dbReference>
<dbReference type="AlphaFoldDB" id="A0A381X6L8"/>
<organism evidence="2">
    <name type="scientific">marine metagenome</name>
    <dbReference type="NCBI Taxonomy" id="408172"/>
    <lineage>
        <taxon>unclassified sequences</taxon>
        <taxon>metagenomes</taxon>
        <taxon>ecological metagenomes</taxon>
    </lineage>
</organism>
<dbReference type="GO" id="GO:0004514">
    <property type="term" value="F:nicotinate-nucleotide diphosphorylase (carboxylating) activity"/>
    <property type="evidence" value="ECO:0007669"/>
    <property type="project" value="InterPro"/>
</dbReference>
<dbReference type="GO" id="GO:0009435">
    <property type="term" value="P:NAD+ biosynthetic process"/>
    <property type="evidence" value="ECO:0007669"/>
    <property type="project" value="InterPro"/>
</dbReference>
<dbReference type="SUPFAM" id="SSF51690">
    <property type="entry name" value="Nicotinate/Quinolinate PRTase C-terminal domain-like"/>
    <property type="match status" value="1"/>
</dbReference>
<reference evidence="2" key="1">
    <citation type="submission" date="2018-05" db="EMBL/GenBank/DDBJ databases">
        <authorList>
            <person name="Lanie J.A."/>
            <person name="Ng W.-L."/>
            <person name="Kazmierczak K.M."/>
            <person name="Andrzejewski T.M."/>
            <person name="Davidsen T.M."/>
            <person name="Wayne K.J."/>
            <person name="Tettelin H."/>
            <person name="Glass J.I."/>
            <person name="Rusch D."/>
            <person name="Podicherti R."/>
            <person name="Tsui H.-C.T."/>
            <person name="Winkler M.E."/>
        </authorList>
    </citation>
    <scope>NUCLEOTIDE SEQUENCE</scope>
</reference>
<dbReference type="InterPro" id="IPR002638">
    <property type="entry name" value="Quinolinate_PRibosylTrfase_C"/>
</dbReference>
<evidence type="ECO:0000313" key="2">
    <source>
        <dbReference type="EMBL" id="SVA60151.1"/>
    </source>
</evidence>
<feature type="non-terminal residue" evidence="2">
    <location>
        <position position="1"/>
    </location>
</feature>